<sequence length="98" mass="10824">MTKKRAQRTRANSHYIPPRLIAGGYHTRHLGLCEGRGFMGEPAGHWKAWANSSMLDRTPTTRNISGLCGSVSTCCNAAAGFLWPHQNCKKWANLVGRT</sequence>
<organism evidence="1 2">
    <name type="scientific">Romanomermis culicivorax</name>
    <name type="common">Nematode worm</name>
    <dbReference type="NCBI Taxonomy" id="13658"/>
    <lineage>
        <taxon>Eukaryota</taxon>
        <taxon>Metazoa</taxon>
        <taxon>Ecdysozoa</taxon>
        <taxon>Nematoda</taxon>
        <taxon>Enoplea</taxon>
        <taxon>Dorylaimia</taxon>
        <taxon>Mermithida</taxon>
        <taxon>Mermithoidea</taxon>
        <taxon>Mermithidae</taxon>
        <taxon>Romanomermis</taxon>
    </lineage>
</organism>
<evidence type="ECO:0000313" key="2">
    <source>
        <dbReference type="WBParaSite" id="nRc.2.0.1.t38786-RA"/>
    </source>
</evidence>
<dbReference type="Proteomes" id="UP000887565">
    <property type="component" value="Unplaced"/>
</dbReference>
<name>A0A915KLV5_ROMCU</name>
<accession>A0A915KLV5</accession>
<dbReference type="WBParaSite" id="nRc.2.0.1.t38786-RA">
    <property type="protein sequence ID" value="nRc.2.0.1.t38786-RA"/>
    <property type="gene ID" value="nRc.2.0.1.g38786"/>
</dbReference>
<proteinExistence type="predicted"/>
<reference evidence="2" key="1">
    <citation type="submission" date="2022-11" db="UniProtKB">
        <authorList>
            <consortium name="WormBaseParasite"/>
        </authorList>
    </citation>
    <scope>IDENTIFICATION</scope>
</reference>
<evidence type="ECO:0000313" key="1">
    <source>
        <dbReference type="Proteomes" id="UP000887565"/>
    </source>
</evidence>
<keyword evidence="1" id="KW-1185">Reference proteome</keyword>
<protein>
    <submittedName>
        <fullName evidence="2">Uncharacterized protein</fullName>
    </submittedName>
</protein>
<dbReference type="AlphaFoldDB" id="A0A915KLV5"/>